<feature type="transmembrane region" description="Helical" evidence="1">
    <location>
        <begin position="68"/>
        <end position="90"/>
    </location>
</feature>
<evidence type="ECO:0000256" key="1">
    <source>
        <dbReference type="SAM" id="Phobius"/>
    </source>
</evidence>
<accession>A0AA49JFN5</accession>
<sequence length="99" mass="11363">MSRFWQQWLSQHPEQRNVIAQAKILVKVTDFSPVHYNEDAFQATKKNIKNKLFRKQETNVLQSKSKRILVYLLGIAIALGVCLLGVILLISCKPLAIEE</sequence>
<gene>
    <name evidence="2" type="ORF">K4G66_25715</name>
</gene>
<reference evidence="2" key="2">
    <citation type="journal article" date="2024" name="Antonie Van Leeuwenhoek">
        <title>Roseihalotalea indica gen. nov., sp. nov., a halophilic Bacteroidetes from mesopelagic Southwest Indian Ocean with higher carbohydrate metabolic potential.</title>
        <authorList>
            <person name="Chen B."/>
            <person name="Zhang M."/>
            <person name="Lin D."/>
            <person name="Ye J."/>
            <person name="Tang K."/>
        </authorList>
    </citation>
    <scope>NUCLEOTIDE SEQUENCE</scope>
    <source>
        <strain evidence="2">TK19036</strain>
    </source>
</reference>
<dbReference type="EMBL" id="CP120682">
    <property type="protein sequence ID" value="WKN35769.1"/>
    <property type="molecule type" value="Genomic_DNA"/>
</dbReference>
<dbReference type="AlphaFoldDB" id="A0AA49JFN5"/>
<evidence type="ECO:0000313" key="2">
    <source>
        <dbReference type="EMBL" id="WKN35769.1"/>
    </source>
</evidence>
<protein>
    <submittedName>
        <fullName evidence="2">Uncharacterized protein</fullName>
    </submittedName>
</protein>
<name>A0AA49JFN5_9BACT</name>
<keyword evidence="1" id="KW-0472">Membrane</keyword>
<reference evidence="2" key="1">
    <citation type="journal article" date="2023" name="Comput. Struct. Biotechnol. J.">
        <title>Discovery of a novel marine Bacteroidetes with a rich repertoire of carbohydrate-active enzymes.</title>
        <authorList>
            <person name="Chen B."/>
            <person name="Liu G."/>
            <person name="Chen Q."/>
            <person name="Wang H."/>
            <person name="Liu L."/>
            <person name="Tang K."/>
        </authorList>
    </citation>
    <scope>NUCLEOTIDE SEQUENCE</scope>
    <source>
        <strain evidence="2">TK19036</strain>
    </source>
</reference>
<keyword evidence="1" id="KW-1133">Transmembrane helix</keyword>
<proteinExistence type="predicted"/>
<keyword evidence="1" id="KW-0812">Transmembrane</keyword>
<organism evidence="2">
    <name type="scientific">Roseihalotalea indica</name>
    <dbReference type="NCBI Taxonomy" id="2867963"/>
    <lineage>
        <taxon>Bacteria</taxon>
        <taxon>Pseudomonadati</taxon>
        <taxon>Bacteroidota</taxon>
        <taxon>Cytophagia</taxon>
        <taxon>Cytophagales</taxon>
        <taxon>Catalimonadaceae</taxon>
        <taxon>Roseihalotalea</taxon>
    </lineage>
</organism>